<feature type="region of interest" description="Disordered" evidence="1">
    <location>
        <begin position="550"/>
        <end position="585"/>
    </location>
</feature>
<sequence>MCVHTTTYKIQFFVKNLIMNDDEKNAIIQELNFKIGSDINELGSTFALESELADKRDKLLSCLTVANNEVPTKLSVAIKNAEVNSMQIQNLKVISNELRKRVAVFLEQTEPLRAEMERKFHAINKLYEIIEYLRSFEKVDDLSRQMKQSSDDEQLVLLYGELKHMCQLYQKGHRGNYVKEYTHYWHNVLKDKLTQHFDEVMKLLKWPFISGAEHSPPPKEVMIKFTNLIRYLFLIEEPEDLNINAAVAQDFGQELNPCLPVRVLLRPLKKRFAFHFMGSRQTARIDRPEWFLTQTLTWIKDHQNFVQNNVQPVADKLELDNVNAVDQFNAGLISLAAERLHTIIALYHTQGTKREVVDADAAFAHAVDEILGFNRELSTLTGKEINSILSVLTKAETFVRWLAVEKKYALSKMDEILGSDQWTEPVVTGTGVATGAILWVPRAADWFVTLLKTIEDRYAVLPQPGHRLQFLELQLELLEEWRIRLTQLLSAAMDSLVPETFLSPGPTSHPLIAVTNTAHHSRIVLLQWANSLHYLQLHYYRRQFQHFTQQQHHEDSSISSSSSDDDDDDDDSSEGHTKKASRADETMSLKEVELRAKKLALNEMIRRDSMIHEQLYDITAPIANLAVTEPLSGDEDMEEAGVFAEAPALLSRLLNAALDAISEHITLEFKASIRDYKKQKWHNLPVVEELALTVSPALCAPLSGLSARLSSVSARLAPCLAVRLRAQLATNVDRCLFETVVLENWFNTGGTMQFTFDVKRNLVPTFAPPSKVASQMNQLPKLLESCKLLNQDYEDARRLRDMLERKPELARDFLGNQGITSITGMEALQILNQRTDLCDTNSAASVLELF</sequence>
<evidence type="ECO:0000256" key="1">
    <source>
        <dbReference type="SAM" id="MobiDB-lite"/>
    </source>
</evidence>
<reference evidence="3" key="1">
    <citation type="journal article" date="2008" name="Insect Biochem. Mol. Biol.">
        <title>The genome of a lepidopteran model insect, the silkworm Bombyx mori.</title>
        <authorList>
            <consortium name="International Silkworm Genome Consortium"/>
        </authorList>
    </citation>
    <scope>NUCLEOTIDE SEQUENCE [LARGE SCALE GENOMIC DNA]</scope>
    <source>
        <strain evidence="3">p50T</strain>
    </source>
</reference>
<feature type="compositionally biased region" description="Basic and acidic residues" evidence="1">
    <location>
        <begin position="573"/>
        <end position="585"/>
    </location>
</feature>
<dbReference type="InterPro" id="IPR007528">
    <property type="entry name" value="RINT1_Tip20"/>
</dbReference>
<dbReference type="GO" id="GO:0006890">
    <property type="term" value="P:retrograde vesicle-mediated transport, Golgi to endoplasmic reticulum"/>
    <property type="evidence" value="ECO:0007669"/>
    <property type="project" value="InterPro"/>
</dbReference>
<protein>
    <recommendedName>
        <fullName evidence="4">RAD50-interacting protein 1</fullName>
    </recommendedName>
</protein>
<accession>A0A8R1WGK1</accession>
<feature type="compositionally biased region" description="Acidic residues" evidence="1">
    <location>
        <begin position="563"/>
        <end position="572"/>
    </location>
</feature>
<dbReference type="Proteomes" id="UP000005204">
    <property type="component" value="Unassembled WGS sequence"/>
</dbReference>
<organism evidence="2 3">
    <name type="scientific">Bombyx mori</name>
    <name type="common">Silk moth</name>
    <dbReference type="NCBI Taxonomy" id="7091"/>
    <lineage>
        <taxon>Eukaryota</taxon>
        <taxon>Metazoa</taxon>
        <taxon>Ecdysozoa</taxon>
        <taxon>Arthropoda</taxon>
        <taxon>Hexapoda</taxon>
        <taxon>Insecta</taxon>
        <taxon>Pterygota</taxon>
        <taxon>Neoptera</taxon>
        <taxon>Endopterygota</taxon>
        <taxon>Lepidoptera</taxon>
        <taxon>Glossata</taxon>
        <taxon>Ditrysia</taxon>
        <taxon>Bombycoidea</taxon>
        <taxon>Bombycidae</taxon>
        <taxon>Bombycinae</taxon>
        <taxon>Bombyx</taxon>
    </lineage>
</organism>
<keyword evidence="3" id="KW-1185">Reference proteome</keyword>
<proteinExistence type="predicted"/>
<dbReference type="PANTHER" id="PTHR13520">
    <property type="entry name" value="RAD50-INTERACTING PROTEIN 1 RINT-1"/>
    <property type="match status" value="1"/>
</dbReference>
<dbReference type="CTD" id="60561"/>
<dbReference type="GO" id="GO:0060628">
    <property type="term" value="P:regulation of ER to Golgi vesicle-mediated transport"/>
    <property type="evidence" value="ECO:0007669"/>
    <property type="project" value="TreeGrafter"/>
</dbReference>
<dbReference type="InterPro" id="IPR042044">
    <property type="entry name" value="EXOC6PINT-1/Sec15/Tip20_C_dom2"/>
</dbReference>
<dbReference type="PROSITE" id="PS51386">
    <property type="entry name" value="RINT1_TIP20"/>
    <property type="match status" value="1"/>
</dbReference>
<dbReference type="Gene3D" id="1.20.58.670">
    <property type="entry name" value="Dsl1p vesicle tethering complex, Tip20p subunit, domain D"/>
    <property type="match status" value="1"/>
</dbReference>
<dbReference type="RefSeq" id="XP_004925868.1">
    <property type="nucleotide sequence ID" value="XM_004925811.5"/>
</dbReference>
<dbReference type="Pfam" id="PF04437">
    <property type="entry name" value="RINT1_TIP1"/>
    <property type="match status" value="1"/>
</dbReference>
<evidence type="ECO:0000313" key="3">
    <source>
        <dbReference type="Proteomes" id="UP000005204"/>
    </source>
</evidence>
<dbReference type="GO" id="GO:0006888">
    <property type="term" value="P:endoplasmic reticulum to Golgi vesicle-mediated transport"/>
    <property type="evidence" value="ECO:0007669"/>
    <property type="project" value="InterPro"/>
</dbReference>
<dbReference type="EnsemblMetazoa" id="XM_004925811.4">
    <property type="protein sequence ID" value="XP_004925868.1"/>
    <property type="gene ID" value="LOC101746141"/>
</dbReference>
<evidence type="ECO:0000313" key="2">
    <source>
        <dbReference type="EnsemblMetazoa" id="XP_004925868.1"/>
    </source>
</evidence>
<dbReference type="PANTHER" id="PTHR13520:SF0">
    <property type="entry name" value="RAD50-INTERACTING PROTEIN 1"/>
    <property type="match status" value="1"/>
</dbReference>
<dbReference type="AlphaFoldDB" id="A0A8R1WGK1"/>
<dbReference type="GeneID" id="101746141"/>
<dbReference type="GO" id="GO:0070939">
    <property type="term" value="C:Dsl1/NZR complex"/>
    <property type="evidence" value="ECO:0007669"/>
    <property type="project" value="InterPro"/>
</dbReference>
<dbReference type="OrthoDB" id="2189254at2759"/>
<dbReference type="KEGG" id="bmor:101746141"/>
<reference evidence="2" key="2">
    <citation type="submission" date="2022-06" db="UniProtKB">
        <authorList>
            <consortium name="EnsemblMetazoa"/>
        </authorList>
    </citation>
    <scope>IDENTIFICATION</scope>
    <source>
        <strain evidence="2">p50T (Dazao)</strain>
    </source>
</reference>
<name>A0A8R1WGK1_BOMMO</name>
<evidence type="ECO:0008006" key="4">
    <source>
        <dbReference type="Google" id="ProtNLM"/>
    </source>
</evidence>